<evidence type="ECO:0000313" key="10">
    <source>
        <dbReference type="Proteomes" id="UP000276991"/>
    </source>
</evidence>
<reference evidence="9 10" key="1">
    <citation type="submission" date="2018-08" db="EMBL/GenBank/DDBJ databases">
        <authorList>
            <person name="Laetsch R D."/>
            <person name="Stevens L."/>
            <person name="Kumar S."/>
            <person name="Blaxter L. M."/>
        </authorList>
    </citation>
    <scope>NUCLEOTIDE SEQUENCE [LARGE SCALE GENOMIC DNA]</scope>
</reference>
<feature type="domain" description="Myosin motor" evidence="8">
    <location>
        <begin position="76"/>
        <end position="323"/>
    </location>
</feature>
<dbReference type="Gene3D" id="3.40.850.10">
    <property type="entry name" value="Kinesin motor domain"/>
    <property type="match status" value="1"/>
</dbReference>
<feature type="non-terminal residue" evidence="9">
    <location>
        <position position="323"/>
    </location>
</feature>
<dbReference type="GO" id="GO:0005524">
    <property type="term" value="F:ATP binding"/>
    <property type="evidence" value="ECO:0007669"/>
    <property type="project" value="UniProtKB-UniRule"/>
</dbReference>
<dbReference type="InterPro" id="IPR036961">
    <property type="entry name" value="Kinesin_motor_dom_sf"/>
</dbReference>
<dbReference type="PANTHER" id="PTHR13140">
    <property type="entry name" value="MYOSIN"/>
    <property type="match status" value="1"/>
</dbReference>
<feature type="binding site" evidence="7">
    <location>
        <begin position="171"/>
        <end position="178"/>
    </location>
    <ligand>
        <name>ATP</name>
        <dbReference type="ChEBI" id="CHEBI:30616"/>
    </ligand>
</feature>
<evidence type="ECO:0000313" key="9">
    <source>
        <dbReference type="EMBL" id="VBB34848.1"/>
    </source>
</evidence>
<keyword evidence="5 7" id="KW-0505">Motor protein</keyword>
<evidence type="ECO:0000256" key="1">
    <source>
        <dbReference type="ARBA" id="ARBA00008314"/>
    </source>
</evidence>
<dbReference type="InterPro" id="IPR001609">
    <property type="entry name" value="Myosin_head_motor_dom-like"/>
</dbReference>
<dbReference type="FunFam" id="1.10.10.820:FF:000001">
    <property type="entry name" value="Myosin heavy chain"/>
    <property type="match status" value="1"/>
</dbReference>
<accession>A0A498SSK8</accession>
<dbReference type="SMART" id="SM00242">
    <property type="entry name" value="MYSc"/>
    <property type="match status" value="1"/>
</dbReference>
<evidence type="ECO:0000256" key="5">
    <source>
        <dbReference type="ARBA" id="ARBA00023175"/>
    </source>
</evidence>
<name>A0A498SSK8_ACAVI</name>
<sequence>MQSTALRFLEVSSEYRLSSNDFETTVWITDPDIEFRRATILEEHNDNVTVGFHDENGHFEKRIIPKSEVKLPSVSYFVEDMCNLSELNDACVLEAVRSRYEAQLIHTYSGLFCIVVNPWKNIPIYTKEVMEVYMHTVDRNYYHLPPHIYAVAQTAYDGLLSGNNQSILITGESGAGKTVNTKRIIEYLGAVSEYRGQFGISDGIDKRLTAAGIVIEAFANASTIYNSNSSRLGKFIRMDYDDDMIMKGAQIQTCLLEKSRVVKQNNDDRNFHIFYQLLSDGFDKDLRYSFGLGQSANAYKFLNQGGKIKDPEIDDAQGAVDTL</sequence>
<dbReference type="GO" id="GO:0051015">
    <property type="term" value="F:actin filament binding"/>
    <property type="evidence" value="ECO:0007669"/>
    <property type="project" value="TreeGrafter"/>
</dbReference>
<dbReference type="STRING" id="6277.A0A498SSK8"/>
<dbReference type="GO" id="GO:0007015">
    <property type="term" value="P:actin filament organization"/>
    <property type="evidence" value="ECO:0007669"/>
    <property type="project" value="TreeGrafter"/>
</dbReference>
<keyword evidence="10" id="KW-1185">Reference proteome</keyword>
<dbReference type="GO" id="GO:0005737">
    <property type="term" value="C:cytoplasm"/>
    <property type="evidence" value="ECO:0007669"/>
    <property type="project" value="TreeGrafter"/>
</dbReference>
<dbReference type="PRINTS" id="PR00193">
    <property type="entry name" value="MYOSINHEAVY"/>
</dbReference>
<comment type="similarity">
    <text evidence="1 7">Belongs to the TRAFAC class myosin-kinesin ATPase superfamily. Myosin family.</text>
</comment>
<keyword evidence="4 7" id="KW-0518">Myosin</keyword>
<evidence type="ECO:0000256" key="7">
    <source>
        <dbReference type="PROSITE-ProRule" id="PRU00782"/>
    </source>
</evidence>
<dbReference type="EMBL" id="UPTC01004220">
    <property type="protein sequence ID" value="VBB34848.1"/>
    <property type="molecule type" value="Genomic_DNA"/>
</dbReference>
<dbReference type="PANTHER" id="PTHR13140:SF706">
    <property type="entry name" value="DILUTE CLASS UNCONVENTIONAL MYOSIN, ISOFORM C"/>
    <property type="match status" value="1"/>
</dbReference>
<keyword evidence="6 7" id="KW-0009">Actin-binding</keyword>
<dbReference type="AlphaFoldDB" id="A0A498SSK8"/>
<comment type="caution">
    <text evidence="7">Lacks conserved residue(s) required for the propagation of feature annotation.</text>
</comment>
<dbReference type="PROSITE" id="PS51456">
    <property type="entry name" value="MYOSIN_MOTOR"/>
    <property type="match status" value="1"/>
</dbReference>
<organism evidence="9 10">
    <name type="scientific">Acanthocheilonema viteae</name>
    <name type="common">Filarial nematode worm</name>
    <name type="synonym">Dipetalonema viteae</name>
    <dbReference type="NCBI Taxonomy" id="6277"/>
    <lineage>
        <taxon>Eukaryota</taxon>
        <taxon>Metazoa</taxon>
        <taxon>Ecdysozoa</taxon>
        <taxon>Nematoda</taxon>
        <taxon>Chromadorea</taxon>
        <taxon>Rhabditida</taxon>
        <taxon>Spirurina</taxon>
        <taxon>Spiruromorpha</taxon>
        <taxon>Filarioidea</taxon>
        <taxon>Onchocercidae</taxon>
        <taxon>Acanthocheilonema</taxon>
    </lineage>
</organism>
<evidence type="ECO:0000259" key="8">
    <source>
        <dbReference type="PROSITE" id="PS51456"/>
    </source>
</evidence>
<proteinExistence type="inferred from homology"/>
<keyword evidence="2 7" id="KW-0547">Nucleotide-binding</keyword>
<evidence type="ECO:0000256" key="2">
    <source>
        <dbReference type="ARBA" id="ARBA00022741"/>
    </source>
</evidence>
<dbReference type="GO" id="GO:0000146">
    <property type="term" value="F:microfilament motor activity"/>
    <property type="evidence" value="ECO:0007669"/>
    <property type="project" value="TreeGrafter"/>
</dbReference>
<dbReference type="Pfam" id="PF00063">
    <property type="entry name" value="Myosin_head"/>
    <property type="match status" value="1"/>
</dbReference>
<keyword evidence="3 7" id="KW-0067">ATP-binding</keyword>
<evidence type="ECO:0000256" key="6">
    <source>
        <dbReference type="ARBA" id="ARBA00023203"/>
    </source>
</evidence>
<evidence type="ECO:0000256" key="3">
    <source>
        <dbReference type="ARBA" id="ARBA00022840"/>
    </source>
</evidence>
<protein>
    <recommendedName>
        <fullName evidence="8">Myosin motor domain-containing protein</fullName>
    </recommendedName>
</protein>
<dbReference type="SUPFAM" id="SSF52540">
    <property type="entry name" value="P-loop containing nucleoside triphosphate hydrolases"/>
    <property type="match status" value="1"/>
</dbReference>
<evidence type="ECO:0000256" key="4">
    <source>
        <dbReference type="ARBA" id="ARBA00023123"/>
    </source>
</evidence>
<dbReference type="InterPro" id="IPR027417">
    <property type="entry name" value="P-loop_NTPase"/>
</dbReference>
<gene>
    <name evidence="9" type="ORF">NAV_LOCUS9639</name>
</gene>
<dbReference type="OrthoDB" id="312459at2759"/>
<dbReference type="Proteomes" id="UP000276991">
    <property type="component" value="Unassembled WGS sequence"/>
</dbReference>
<dbReference type="GO" id="GO:0016020">
    <property type="term" value="C:membrane"/>
    <property type="evidence" value="ECO:0007669"/>
    <property type="project" value="TreeGrafter"/>
</dbReference>
<dbReference type="GO" id="GO:0016459">
    <property type="term" value="C:myosin complex"/>
    <property type="evidence" value="ECO:0007669"/>
    <property type="project" value="UniProtKB-KW"/>
</dbReference>